<gene>
    <name evidence="6" type="ORF">HOO65_090303</name>
</gene>
<dbReference type="PANTHER" id="PTHR23088:SF30">
    <property type="entry name" value="OMEGA-AMIDASE NIT2"/>
    <property type="match status" value="1"/>
</dbReference>
<keyword evidence="3" id="KW-0812">Transmembrane</keyword>
<feature type="compositionally biased region" description="Polar residues" evidence="2">
    <location>
        <begin position="947"/>
        <end position="957"/>
    </location>
</feature>
<evidence type="ECO:0000259" key="5">
    <source>
        <dbReference type="PROSITE" id="PS51207"/>
    </source>
</evidence>
<keyword evidence="1" id="KW-0378">Hydrolase</keyword>
<accession>A0ABR4M9Q8</accession>
<dbReference type="InterPro" id="IPR045254">
    <property type="entry name" value="Nit1/2_C-N_Hydrolase"/>
</dbReference>
<dbReference type="CDD" id="cd07572">
    <property type="entry name" value="nit"/>
    <property type="match status" value="1"/>
</dbReference>
<evidence type="ECO:0000313" key="7">
    <source>
        <dbReference type="Proteomes" id="UP001610728"/>
    </source>
</evidence>
<dbReference type="RefSeq" id="XP_070856189.1">
    <property type="nucleotide sequence ID" value="XM_071004419.1"/>
</dbReference>
<feature type="compositionally biased region" description="Low complexity" evidence="2">
    <location>
        <begin position="509"/>
        <end position="523"/>
    </location>
</feature>
<comment type="caution">
    <text evidence="6">The sequence shown here is derived from an EMBL/GenBank/DDBJ whole genome shotgun (WGS) entry which is preliminary data.</text>
</comment>
<dbReference type="Proteomes" id="UP001610728">
    <property type="component" value="Unassembled WGS sequence"/>
</dbReference>
<keyword evidence="3" id="KW-1133">Transmembrane helix</keyword>
<keyword evidence="7" id="KW-1185">Reference proteome</keyword>
<dbReference type="InterPro" id="IPR001683">
    <property type="entry name" value="PX_dom"/>
</dbReference>
<name>A0ABR4M9Q8_9PEZI</name>
<dbReference type="Pfam" id="PF00795">
    <property type="entry name" value="CN_hydrolase"/>
    <property type="match status" value="1"/>
</dbReference>
<feature type="compositionally biased region" description="Pro residues" evidence="2">
    <location>
        <begin position="743"/>
        <end position="758"/>
    </location>
</feature>
<feature type="compositionally biased region" description="Low complexity" evidence="2">
    <location>
        <begin position="863"/>
        <end position="880"/>
    </location>
</feature>
<dbReference type="Pfam" id="PF02194">
    <property type="entry name" value="PXA"/>
    <property type="match status" value="1"/>
</dbReference>
<evidence type="ECO:0000313" key="6">
    <source>
        <dbReference type="EMBL" id="KAL2885008.1"/>
    </source>
</evidence>
<proteinExistence type="predicted"/>
<feature type="transmembrane region" description="Helical" evidence="3">
    <location>
        <begin position="124"/>
        <end position="145"/>
    </location>
</feature>
<dbReference type="InterPro" id="IPR013937">
    <property type="entry name" value="Sorting_nexin_C"/>
</dbReference>
<organism evidence="6 7">
    <name type="scientific">Ceratocystis lukuohia</name>
    <dbReference type="NCBI Taxonomy" id="2019550"/>
    <lineage>
        <taxon>Eukaryota</taxon>
        <taxon>Fungi</taxon>
        <taxon>Dikarya</taxon>
        <taxon>Ascomycota</taxon>
        <taxon>Pezizomycotina</taxon>
        <taxon>Sordariomycetes</taxon>
        <taxon>Hypocreomycetidae</taxon>
        <taxon>Microascales</taxon>
        <taxon>Ceratocystidaceae</taxon>
        <taxon>Ceratocystis</taxon>
    </lineage>
</organism>
<feature type="region of interest" description="Disordered" evidence="2">
    <location>
        <begin position="1"/>
        <end position="62"/>
    </location>
</feature>
<feature type="compositionally biased region" description="Polar residues" evidence="2">
    <location>
        <begin position="796"/>
        <end position="805"/>
    </location>
</feature>
<feature type="region of interest" description="Disordered" evidence="2">
    <location>
        <begin position="464"/>
        <end position="523"/>
    </location>
</feature>
<dbReference type="SUPFAM" id="SSF64268">
    <property type="entry name" value="PX domain"/>
    <property type="match status" value="1"/>
</dbReference>
<dbReference type="PROSITE" id="PS50263">
    <property type="entry name" value="CN_HYDROLASE"/>
    <property type="match status" value="1"/>
</dbReference>
<dbReference type="PANTHER" id="PTHR23088">
    <property type="entry name" value="NITRILASE-RELATED"/>
    <property type="match status" value="1"/>
</dbReference>
<dbReference type="Pfam" id="PF08628">
    <property type="entry name" value="Nexin_C"/>
    <property type="match status" value="1"/>
</dbReference>
<dbReference type="InterPro" id="IPR003114">
    <property type="entry name" value="Phox_assoc"/>
</dbReference>
<dbReference type="GeneID" id="98121527"/>
<dbReference type="EMBL" id="JABSNW010000009">
    <property type="protein sequence ID" value="KAL2885008.1"/>
    <property type="molecule type" value="Genomic_DNA"/>
</dbReference>
<reference evidence="6 7" key="1">
    <citation type="submission" date="2020-05" db="EMBL/GenBank/DDBJ databases">
        <title>Ceratocystis lukuohia genome.</title>
        <authorList>
            <person name="Harrington T.C."/>
            <person name="Kim K."/>
            <person name="Mayers C.G."/>
        </authorList>
    </citation>
    <scope>NUCLEOTIDE SEQUENCE [LARGE SCALE GENOMIC DNA]</scope>
    <source>
        <strain evidence="6 7">C4212</strain>
    </source>
</reference>
<evidence type="ECO:0000256" key="2">
    <source>
        <dbReference type="SAM" id="MobiDB-lite"/>
    </source>
</evidence>
<feature type="region of interest" description="Disordered" evidence="2">
    <location>
        <begin position="393"/>
        <end position="439"/>
    </location>
</feature>
<evidence type="ECO:0000256" key="1">
    <source>
        <dbReference type="ARBA" id="ARBA00022801"/>
    </source>
</evidence>
<dbReference type="Gene3D" id="3.30.1520.10">
    <property type="entry name" value="Phox-like domain"/>
    <property type="match status" value="1"/>
</dbReference>
<feature type="compositionally biased region" description="Polar residues" evidence="2">
    <location>
        <begin position="920"/>
        <end position="934"/>
    </location>
</feature>
<feature type="compositionally biased region" description="Polar residues" evidence="2">
    <location>
        <begin position="405"/>
        <end position="415"/>
    </location>
</feature>
<sequence>MTDPEIEAPQQLPIAVDSPSPRTSSEALLDEQGPPSTTTHNPPGDKVKRPETAAPTTPPSQNLVGEASLLLASKSESSKADKSADDIAATKAELIEKLTHFLATASPTTLSAVAVGIAATTYVILGRIGLILIGAVGGVALYASFETRTPQQYRKARSEVGAELLQRLLDAGPTSAVLRKDSQLDETAIISTLDDFSPQTREALNALIDAAIRDYVKSWYTPVVPTDRSFSLACRRALTNYIISISNHLSRKRPADVFLDFVTNSVSMIVVFISELSAAFAEIPSDSKISATDVVYGYLAENPDSNLANLLNQKQQTAKLKTIAEDLLTYVDKPIFECDPTRIFLREILSSVILEKTLLSCSRPEWINGWIVSLLEAGEPDFSQAIDVGMQAKPDAGKRAASADPDNSSETTSAKGSLDKDRRHTMAHKKKLSKADEEMEEAIQEMRRMNQMIADEQAIRSQSFELPGTPKNGSEPGVTCPSDGDPTSDHNKAYSLVDTDSTPGEIVRTPTTPASPEPSASNAGITEEVPVSMASGNEQAFVNFDQMMPTMKDLTDEEVSKKVPLTLHNATITVHDDDTDNTWKILGKPNWEYLVQVEPASPHNPGWMVVRRYSDFESLHEILRRIATVSGASSFVEQHAILPSWKDHTRQTLRTELERYLRDSCWYQSLAESEGMKRFLDKDQGMPKVPEKSLFGWNAMGGMLDAVADAPKGALQGSKAVVGGLFGSIGNLGKRQTQAATPSPEPPVHDPIPSPAFSPPAAVDNRPRMSLTLSPTGTPGRPEFPSPGMSLARASLDSTRSSIISVQPGKIAPMERRPSHQSIAMSPPPIPDENDAARRSHFDRWEKVSNSGRVGGSREHSRASSLAALRSPRSPSASSLEHLKLPPPPDQMTEDAEDIHLGLNKGDPTSPLVPSPLGRTASSSSIAKTHSKASSVPVVPPTKPAKSGSNKTAAHAPLNQSETRVAVELVFAVFNELYTLSSAWNFRRTLLAAAKSFLLRPNNPSLIAIQEMMQTSVLDNNSSDTGIAAHLIKLRENAIPTAEEAMSAASEMTDEEKEKLRAKARRLLIQSGVPGALKGVMGQGATSDAMGRLFDCLQMEEVARGLFFGILLQTLVSNQLSTELWIHPASSALTCAATVTHYILRYRLPPLYILVMRSALRKLTLFTTSISRPITPRAFPSPFLAHLRNMSVLRKPVTIACVQLASGADKSANLAHARKKVLEAAAAGAGIVVLPECFNSPYGTSFFPQYAEVLTPSPPPAESAPSFAALSDMARDAGVFLVGGSIPEHDATSKKLYNTCLVFDPAGKLLATHRKVHLFDIDIPGKITFRESEVLTGGAAATVVDFPPYGRVSIAICYDIRFPELAAIAARNECFAFIVPGAFNMTTGPMHWRLLAQARAVDNQMYTVLCSPARDTSAGYHAWGHSLVVDPMAAVMTEAEAEETIVKADLTPEALDSARSGIPVGTQRRFDVYVDVSQEAKVVVS</sequence>
<dbReference type="Gene3D" id="3.60.110.10">
    <property type="entry name" value="Carbon-nitrogen hydrolase"/>
    <property type="match status" value="1"/>
</dbReference>
<dbReference type="InterPro" id="IPR003010">
    <property type="entry name" value="C-N_Hydrolase"/>
</dbReference>
<evidence type="ECO:0000259" key="4">
    <source>
        <dbReference type="PROSITE" id="PS50263"/>
    </source>
</evidence>
<evidence type="ECO:0000256" key="3">
    <source>
        <dbReference type="SAM" id="Phobius"/>
    </source>
</evidence>
<feature type="region of interest" description="Disordered" evidence="2">
    <location>
        <begin position="733"/>
        <end position="836"/>
    </location>
</feature>
<dbReference type="CDD" id="cd06093">
    <property type="entry name" value="PX_domain"/>
    <property type="match status" value="1"/>
</dbReference>
<dbReference type="InterPro" id="IPR036871">
    <property type="entry name" value="PX_dom_sf"/>
</dbReference>
<dbReference type="SMART" id="SM00313">
    <property type="entry name" value="PXA"/>
    <property type="match status" value="1"/>
</dbReference>
<dbReference type="Pfam" id="PF00787">
    <property type="entry name" value="PX"/>
    <property type="match status" value="1"/>
</dbReference>
<keyword evidence="3" id="KW-0472">Membrane</keyword>
<feature type="domain" description="CN hydrolase" evidence="4">
    <location>
        <begin position="1197"/>
        <end position="1452"/>
    </location>
</feature>
<dbReference type="SUPFAM" id="SSF56317">
    <property type="entry name" value="Carbon-nitrogen hydrolase"/>
    <property type="match status" value="1"/>
</dbReference>
<dbReference type="InterPro" id="IPR036526">
    <property type="entry name" value="C-N_Hydrolase_sf"/>
</dbReference>
<feature type="domain" description="PXA" evidence="5">
    <location>
        <begin position="197"/>
        <end position="379"/>
    </location>
</feature>
<feature type="region of interest" description="Disordered" evidence="2">
    <location>
        <begin position="848"/>
        <end position="957"/>
    </location>
</feature>
<dbReference type="PROSITE" id="PS51207">
    <property type="entry name" value="PXA"/>
    <property type="match status" value="1"/>
</dbReference>
<protein>
    <submittedName>
        <fullName evidence="6">PXA domain protein</fullName>
    </submittedName>
</protein>